<protein>
    <recommendedName>
        <fullName evidence="3">Head-tail adaptor protein</fullName>
    </recommendedName>
</protein>
<dbReference type="Gene3D" id="2.40.10.270">
    <property type="entry name" value="Bacteriophage SPP1 head-tail adaptor protein"/>
    <property type="match status" value="1"/>
</dbReference>
<accession>A0A1F6C4R5</accession>
<sequence length="103" mass="11190">MGQAGKLRDRISIIAPTASQDEYGESIAAGSVWKIRWAEVKATSGSEGIAAGAVTPRTRYEIRLRYVAGLTTDHSVAWKGKVLEINSATPDEKQAWLTLQCVE</sequence>
<proteinExistence type="predicted"/>
<evidence type="ECO:0000313" key="1">
    <source>
        <dbReference type="EMBL" id="OGG44111.1"/>
    </source>
</evidence>
<dbReference type="InterPro" id="IPR008767">
    <property type="entry name" value="Phage_SPP1_head-tail_adaptor"/>
</dbReference>
<dbReference type="AlphaFoldDB" id="A0A1F6C4R5"/>
<comment type="caution">
    <text evidence="1">The sequence shown here is derived from an EMBL/GenBank/DDBJ whole genome shotgun (WGS) entry which is preliminary data.</text>
</comment>
<dbReference type="Proteomes" id="UP000178606">
    <property type="component" value="Unassembled WGS sequence"/>
</dbReference>
<name>A0A1F6C4R5_HANXR</name>
<dbReference type="InterPro" id="IPR038666">
    <property type="entry name" value="SSP1_head-tail_sf"/>
</dbReference>
<evidence type="ECO:0008006" key="3">
    <source>
        <dbReference type="Google" id="ProtNLM"/>
    </source>
</evidence>
<organism evidence="1 2">
    <name type="scientific">Handelsmanbacteria sp. (strain RIFCSPLOWO2_12_FULL_64_10)</name>
    <dbReference type="NCBI Taxonomy" id="1817868"/>
    <lineage>
        <taxon>Bacteria</taxon>
        <taxon>Candidatus Handelsmaniibacteriota</taxon>
    </lineage>
</organism>
<evidence type="ECO:0000313" key="2">
    <source>
        <dbReference type="Proteomes" id="UP000178606"/>
    </source>
</evidence>
<dbReference type="NCBIfam" id="TIGR01563">
    <property type="entry name" value="gp16_SPP1"/>
    <property type="match status" value="1"/>
</dbReference>
<reference evidence="1 2" key="1">
    <citation type="journal article" date="2016" name="Nat. Commun.">
        <title>Thousands of microbial genomes shed light on interconnected biogeochemical processes in an aquifer system.</title>
        <authorList>
            <person name="Anantharaman K."/>
            <person name="Brown C.T."/>
            <person name="Hug L.A."/>
            <person name="Sharon I."/>
            <person name="Castelle C.J."/>
            <person name="Probst A.J."/>
            <person name="Thomas B.C."/>
            <person name="Singh A."/>
            <person name="Wilkins M.J."/>
            <person name="Karaoz U."/>
            <person name="Brodie E.L."/>
            <person name="Williams K.H."/>
            <person name="Hubbard S.S."/>
            <person name="Banfield J.F."/>
        </authorList>
    </citation>
    <scope>NUCLEOTIDE SEQUENCE [LARGE SCALE GENOMIC DNA]</scope>
    <source>
        <strain evidence="2">RIFCSPLOWO2_12_FULL_64_10</strain>
    </source>
</reference>
<dbReference type="EMBL" id="MFKF01000416">
    <property type="protein sequence ID" value="OGG44111.1"/>
    <property type="molecule type" value="Genomic_DNA"/>
</dbReference>
<gene>
    <name evidence="1" type="ORF">A3F84_27765</name>
</gene>
<dbReference type="Pfam" id="PF05521">
    <property type="entry name" value="Phage_HCP"/>
    <property type="match status" value="1"/>
</dbReference>